<evidence type="ECO:0000259" key="1">
    <source>
        <dbReference type="PROSITE" id="PS50125"/>
    </source>
</evidence>
<sequence>MHQLNISYKYFIDPKNGISLEVDNDLKDFTSELLNIGDLKTPSKPVEVLAVIMDLEGFTTFTRQVDPKLAIPSFVSDFFNWLFDKIRDEMHISKENKTLWAELPFFSKFLGDGVLFLWRIDTDKISAIDSQLSSERINHLTQELICNIIATLYEICRDYPNFLKERELNYVDPPTRLRCGIARGDAFPLGINKDFVGPCINIASRLQKFNDLSFGVSARGIDHNYFGEGYKKFFLKKKVYIRGIGENEIIYLLNDEYKQLSEEAKMIFK</sequence>
<dbReference type="GO" id="GO:0009190">
    <property type="term" value="P:cyclic nucleotide biosynthetic process"/>
    <property type="evidence" value="ECO:0007669"/>
    <property type="project" value="InterPro"/>
</dbReference>
<evidence type="ECO:0000313" key="3">
    <source>
        <dbReference type="Proteomes" id="UP000326344"/>
    </source>
</evidence>
<dbReference type="PROSITE" id="PS50125">
    <property type="entry name" value="GUANYLATE_CYCLASE_2"/>
    <property type="match status" value="1"/>
</dbReference>
<dbReference type="InterPro" id="IPR001054">
    <property type="entry name" value="A/G_cyclase"/>
</dbReference>
<dbReference type="RefSeq" id="WP_150878279.1">
    <property type="nucleotide sequence ID" value="NZ_VTWS01000004.1"/>
</dbReference>
<accession>A0A5N1JCM3</accession>
<dbReference type="SUPFAM" id="SSF55073">
    <property type="entry name" value="Nucleotide cyclase"/>
    <property type="match status" value="1"/>
</dbReference>
<protein>
    <recommendedName>
        <fullName evidence="1">Guanylate cyclase domain-containing protein</fullName>
    </recommendedName>
</protein>
<keyword evidence="3" id="KW-1185">Reference proteome</keyword>
<dbReference type="Gene3D" id="3.30.70.1230">
    <property type="entry name" value="Nucleotide cyclase"/>
    <property type="match status" value="1"/>
</dbReference>
<organism evidence="2 3">
    <name type="scientific">Larkinella humicola</name>
    <dbReference type="NCBI Taxonomy" id="2607654"/>
    <lineage>
        <taxon>Bacteria</taxon>
        <taxon>Pseudomonadati</taxon>
        <taxon>Bacteroidota</taxon>
        <taxon>Cytophagia</taxon>
        <taxon>Cytophagales</taxon>
        <taxon>Spirosomataceae</taxon>
        <taxon>Larkinella</taxon>
    </lineage>
</organism>
<reference evidence="2 3" key="1">
    <citation type="submission" date="2019-09" db="EMBL/GenBank/DDBJ databases">
        <title>Genome Sequence of Larkinella sp MA1.</title>
        <authorList>
            <person name="Srinivasan S."/>
        </authorList>
    </citation>
    <scope>NUCLEOTIDE SEQUENCE [LARGE SCALE GENOMIC DNA]</scope>
    <source>
        <strain evidence="2 3">MA1</strain>
    </source>
</reference>
<proteinExistence type="predicted"/>
<dbReference type="GO" id="GO:0035556">
    <property type="term" value="P:intracellular signal transduction"/>
    <property type="evidence" value="ECO:0007669"/>
    <property type="project" value="InterPro"/>
</dbReference>
<dbReference type="Proteomes" id="UP000326344">
    <property type="component" value="Unassembled WGS sequence"/>
</dbReference>
<name>A0A5N1JCM3_9BACT</name>
<evidence type="ECO:0000313" key="2">
    <source>
        <dbReference type="EMBL" id="KAA9353024.1"/>
    </source>
</evidence>
<dbReference type="AlphaFoldDB" id="A0A5N1JCM3"/>
<dbReference type="GO" id="GO:0004016">
    <property type="term" value="F:adenylate cyclase activity"/>
    <property type="evidence" value="ECO:0007669"/>
    <property type="project" value="UniProtKB-ARBA"/>
</dbReference>
<dbReference type="InterPro" id="IPR029787">
    <property type="entry name" value="Nucleotide_cyclase"/>
</dbReference>
<gene>
    <name evidence="2" type="ORF">F0P93_17765</name>
</gene>
<comment type="caution">
    <text evidence="2">The sequence shown here is derived from an EMBL/GenBank/DDBJ whole genome shotgun (WGS) entry which is preliminary data.</text>
</comment>
<feature type="domain" description="Guanylate cyclase" evidence="1">
    <location>
        <begin position="49"/>
        <end position="207"/>
    </location>
</feature>
<dbReference type="EMBL" id="VTWS01000004">
    <property type="protein sequence ID" value="KAA9353024.1"/>
    <property type="molecule type" value="Genomic_DNA"/>
</dbReference>